<name>A0A8H7TLG5_BIOOC</name>
<sequence length="132" mass="14624">MAYNQPYDPDALPRFAEPEKRGPAAGKSSSPAPDQRYNKPAPLPQQYQQHHQPPPPQQHQQPPPHRQGTSSSYSQQPSSHPHQQPSPHPHQHPVHSPPLGSLHTTATAALPVRPYKPQMTIPARVYYPSSGL</sequence>
<dbReference type="Proteomes" id="UP000616885">
    <property type="component" value="Unassembled WGS sequence"/>
</dbReference>
<accession>A0A8H7TLG5</accession>
<evidence type="ECO:0000313" key="3">
    <source>
        <dbReference type="Proteomes" id="UP000616885"/>
    </source>
</evidence>
<organism evidence="2 3">
    <name type="scientific">Bionectria ochroleuca</name>
    <name type="common">Gliocladium roseum</name>
    <dbReference type="NCBI Taxonomy" id="29856"/>
    <lineage>
        <taxon>Eukaryota</taxon>
        <taxon>Fungi</taxon>
        <taxon>Dikarya</taxon>
        <taxon>Ascomycota</taxon>
        <taxon>Pezizomycotina</taxon>
        <taxon>Sordariomycetes</taxon>
        <taxon>Hypocreomycetidae</taxon>
        <taxon>Hypocreales</taxon>
        <taxon>Bionectriaceae</taxon>
        <taxon>Clonostachys</taxon>
    </lineage>
</organism>
<dbReference type="EMBL" id="JADCTT010000005">
    <property type="protein sequence ID" value="KAF9751717.1"/>
    <property type="molecule type" value="Genomic_DNA"/>
</dbReference>
<feature type="region of interest" description="Disordered" evidence="1">
    <location>
        <begin position="1"/>
        <end position="119"/>
    </location>
</feature>
<dbReference type="AlphaFoldDB" id="A0A8H7TLG5"/>
<proteinExistence type="predicted"/>
<feature type="compositionally biased region" description="Pro residues" evidence="1">
    <location>
        <begin position="52"/>
        <end position="65"/>
    </location>
</feature>
<evidence type="ECO:0000313" key="2">
    <source>
        <dbReference type="EMBL" id="KAF9751717.1"/>
    </source>
</evidence>
<protein>
    <submittedName>
        <fullName evidence="2">Uncharacterized protein</fullName>
    </submittedName>
</protein>
<reference evidence="2" key="1">
    <citation type="submission" date="2020-10" db="EMBL/GenBank/DDBJ databases">
        <title>High-Quality Genome Resource of Clonostachys rosea strain S41 by Oxford Nanopore Long-Read Sequencing.</title>
        <authorList>
            <person name="Wang H."/>
        </authorList>
    </citation>
    <scope>NUCLEOTIDE SEQUENCE</scope>
    <source>
        <strain evidence="2">S41</strain>
    </source>
</reference>
<gene>
    <name evidence="2" type="ORF">IM811_013511</name>
</gene>
<feature type="compositionally biased region" description="Low complexity" evidence="1">
    <location>
        <begin position="66"/>
        <end position="85"/>
    </location>
</feature>
<comment type="caution">
    <text evidence="2">The sequence shown here is derived from an EMBL/GenBank/DDBJ whole genome shotgun (WGS) entry which is preliminary data.</text>
</comment>
<evidence type="ECO:0000256" key="1">
    <source>
        <dbReference type="SAM" id="MobiDB-lite"/>
    </source>
</evidence>